<dbReference type="PANTHER" id="PTHR10984">
    <property type="entry name" value="ENDOPLASMIC RETICULUM-GOLGI INTERMEDIATE COMPARTMENT PROTEIN"/>
    <property type="match status" value="1"/>
</dbReference>
<dbReference type="EMBL" id="JAAPAO010000887">
    <property type="protein sequence ID" value="KAF4652761.1"/>
    <property type="molecule type" value="Genomic_DNA"/>
</dbReference>
<evidence type="ECO:0000256" key="2">
    <source>
        <dbReference type="ARBA" id="ARBA00005648"/>
    </source>
</evidence>
<dbReference type="Pfam" id="PF07970">
    <property type="entry name" value="COPIIcoated_ERV"/>
    <property type="match status" value="1"/>
</dbReference>
<keyword evidence="10" id="KW-1185">Reference proteome</keyword>
<dbReference type="InterPro" id="IPR012936">
    <property type="entry name" value="Erv_C"/>
</dbReference>
<keyword evidence="4 6" id="KW-1133">Transmembrane helix</keyword>
<evidence type="ECO:0000259" key="7">
    <source>
        <dbReference type="Pfam" id="PF07970"/>
    </source>
</evidence>
<dbReference type="PANTHER" id="PTHR10984:SF25">
    <property type="entry name" value="ENDOPLASMIC RETICULUM-GOLGI INTERMEDIATE COMPARTMENT PROTEIN 3"/>
    <property type="match status" value="1"/>
</dbReference>
<dbReference type="InterPro" id="IPR039542">
    <property type="entry name" value="Erv_N"/>
</dbReference>
<dbReference type="Pfam" id="PF13850">
    <property type="entry name" value="ERGIC_N"/>
    <property type="match status" value="1"/>
</dbReference>
<dbReference type="AlphaFoldDB" id="A0A7J6L1V2"/>
<evidence type="ECO:0000256" key="5">
    <source>
        <dbReference type="ARBA" id="ARBA00023136"/>
    </source>
</evidence>
<comment type="similarity">
    <text evidence="2">Belongs to the ERGIC family.</text>
</comment>
<sequence>MSCQLMEAVVAFQLLVILRNYTHMKSFDIYRKLPRDLTEATLTGATISVITIIVALYLFMSEVADYLTPHRTSRMLIEHNKDDYDTQLQINLDITFPRLPCDLLSFDAQDVMGSHAVEVSGHFFAERLTASGEVIGKDEVKASRSNGMLGQGLWSQGLFGGSGVAGESAERVRKMLEDKEGCRLVGFVKVNRVPGHLHLSSHSISYLLGGYAAYFNSAGFGHQKSEGVDKKRHEIDMSHTINHLSFGDEDEIISTLATWPQAKILAPLDGLTKEVSRNRLGNLDPEVLDVAGFHLRMKGKKKSGKGKKKKGVTSVALTIKQRILCHLFWAKFWARSLLDSISGDVDSSDEETKRVHINLGKRIDKALLKATAKVEEQAVVEFNVPGLWPFDGDMSWPRDYLRELGEVFLIRGQIPRHAGQSLKSLFLRKRRFPMVFFVYVCYVPSLGYLVSRCACVNCPTQVCLAYVASGRGDLSQTASSVAPSHMINIFSPSANGTDHNIHDKRIELANVAAVKSPEIKG</sequence>
<dbReference type="OrthoDB" id="270930at2759"/>
<dbReference type="GO" id="GO:0005783">
    <property type="term" value="C:endoplasmic reticulum"/>
    <property type="evidence" value="ECO:0007669"/>
    <property type="project" value="TreeGrafter"/>
</dbReference>
<dbReference type="GO" id="GO:0016020">
    <property type="term" value="C:membrane"/>
    <property type="evidence" value="ECO:0007669"/>
    <property type="project" value="UniProtKB-SubCell"/>
</dbReference>
<evidence type="ECO:0000256" key="1">
    <source>
        <dbReference type="ARBA" id="ARBA00004141"/>
    </source>
</evidence>
<evidence type="ECO:0000256" key="6">
    <source>
        <dbReference type="SAM" id="Phobius"/>
    </source>
</evidence>
<protein>
    <recommendedName>
        <fullName evidence="11">Endoplasmic reticulum-Golgi intermediate compartment protein 3</fullName>
    </recommendedName>
</protein>
<evidence type="ECO:0000256" key="3">
    <source>
        <dbReference type="ARBA" id="ARBA00022692"/>
    </source>
</evidence>
<name>A0A7J6L1V2_PERCH</name>
<proteinExistence type="inferred from homology"/>
<dbReference type="GO" id="GO:0030134">
    <property type="term" value="C:COPII-coated ER to Golgi transport vesicle"/>
    <property type="evidence" value="ECO:0007669"/>
    <property type="project" value="TreeGrafter"/>
</dbReference>
<evidence type="ECO:0000313" key="9">
    <source>
        <dbReference type="EMBL" id="KAF4652761.1"/>
    </source>
</evidence>
<comment type="caution">
    <text evidence="9">The sequence shown here is derived from an EMBL/GenBank/DDBJ whole genome shotgun (WGS) entry which is preliminary data.</text>
</comment>
<organism evidence="9 10">
    <name type="scientific">Perkinsus chesapeaki</name>
    <name type="common">Clam parasite</name>
    <name type="synonym">Perkinsus andrewsi</name>
    <dbReference type="NCBI Taxonomy" id="330153"/>
    <lineage>
        <taxon>Eukaryota</taxon>
        <taxon>Sar</taxon>
        <taxon>Alveolata</taxon>
        <taxon>Perkinsozoa</taxon>
        <taxon>Perkinsea</taxon>
        <taxon>Perkinsida</taxon>
        <taxon>Perkinsidae</taxon>
        <taxon>Perkinsus</taxon>
    </lineage>
</organism>
<gene>
    <name evidence="9" type="ORF">FOL47_010861</name>
</gene>
<evidence type="ECO:0000259" key="8">
    <source>
        <dbReference type="Pfam" id="PF13850"/>
    </source>
</evidence>
<dbReference type="Proteomes" id="UP000591131">
    <property type="component" value="Unassembled WGS sequence"/>
</dbReference>
<feature type="non-terminal residue" evidence="9">
    <location>
        <position position="521"/>
    </location>
</feature>
<comment type="subcellular location">
    <subcellularLocation>
        <location evidence="1">Membrane</location>
        <topology evidence="1">Multi-pass membrane protein</topology>
    </subcellularLocation>
</comment>
<feature type="transmembrane region" description="Helical" evidence="6">
    <location>
        <begin position="432"/>
        <end position="450"/>
    </location>
</feature>
<evidence type="ECO:0000256" key="4">
    <source>
        <dbReference type="ARBA" id="ARBA00022989"/>
    </source>
</evidence>
<feature type="domain" description="Endoplasmic reticulum vesicle transporter C-terminal" evidence="7">
    <location>
        <begin position="172"/>
        <end position="274"/>
    </location>
</feature>
<accession>A0A7J6L1V2</accession>
<keyword evidence="5 6" id="KW-0472">Membrane</keyword>
<keyword evidence="3 6" id="KW-0812">Transmembrane</keyword>
<evidence type="ECO:0000313" key="10">
    <source>
        <dbReference type="Proteomes" id="UP000591131"/>
    </source>
</evidence>
<evidence type="ECO:0008006" key="11">
    <source>
        <dbReference type="Google" id="ProtNLM"/>
    </source>
</evidence>
<feature type="domain" description="Endoplasmic reticulum vesicle transporter N-terminal" evidence="8">
    <location>
        <begin position="24"/>
        <end position="116"/>
    </location>
</feature>
<dbReference type="InterPro" id="IPR045888">
    <property type="entry name" value="Erv"/>
</dbReference>
<reference evidence="9 10" key="1">
    <citation type="submission" date="2020-04" db="EMBL/GenBank/DDBJ databases">
        <title>Perkinsus chesapeaki whole genome sequence.</title>
        <authorList>
            <person name="Bogema D.R."/>
        </authorList>
    </citation>
    <scope>NUCLEOTIDE SEQUENCE [LARGE SCALE GENOMIC DNA]</scope>
    <source>
        <strain evidence="9">ATCC PRA-425</strain>
    </source>
</reference>
<feature type="transmembrane region" description="Helical" evidence="6">
    <location>
        <begin position="40"/>
        <end position="60"/>
    </location>
</feature>